<feature type="region of interest" description="Disordered" evidence="1">
    <location>
        <begin position="660"/>
        <end position="709"/>
    </location>
</feature>
<organism evidence="3 4">
    <name type="scientific">Chlorella vulgaris</name>
    <name type="common">Green alga</name>
    <dbReference type="NCBI Taxonomy" id="3077"/>
    <lineage>
        <taxon>Eukaryota</taxon>
        <taxon>Viridiplantae</taxon>
        <taxon>Chlorophyta</taxon>
        <taxon>core chlorophytes</taxon>
        <taxon>Trebouxiophyceae</taxon>
        <taxon>Chlorellales</taxon>
        <taxon>Chlorellaceae</taxon>
        <taxon>Chlorella clade</taxon>
        <taxon>Chlorella</taxon>
    </lineage>
</organism>
<feature type="compositionally biased region" description="Acidic residues" evidence="1">
    <location>
        <begin position="600"/>
        <end position="610"/>
    </location>
</feature>
<sequence>MDSGAAACGGTETSMIKLLNNDALEEVFVHCSPRDLLALRSTCGSTASLLDSSEKVWLAKLRECFGLNLRASAGATDGLFVRLARHVFEASRVQQLRFQGVFVNGGIDEDAMHYFVDNMFRQDKAPYCSNCTRDADCLALLLDGVVPRDVEFAQVRQYMIRRCRYAAALILNVQMPEHGRDPDDIIHILEDWTDMQLEGFYKDLVSALQEEHALGRLLLFDIPHDRLAAEEQKILNVHQWLLERPRLMKEGMLKAAGDHNTVLDTSVLPKLTGQGGKRLAGVVHEVVLSRVGNLTCPVQAGAVVVGSIDHSRVAGWPPEDVLALLQHAVAHPACAALSALQDAGEVQAAAAAGTLPPIVATDQTLAGVWHEFDTSPDAPARQTQAAAAALAAQAGGGGRTVAPPAAPQPQAQGVAARADPAPAAGLTGLTGGSLGSCSKTSLQEELWAGIITWKPLLWFKFHSADEATTFLQGHRQLVERHGAQATVRHYGPPPARRYHVPAAVGDQLPGQAAGAAAAAAAPQQQAPGPALQAQQQQQQAAEAGEAAAAAQQAIVGLAAAVNGIPAHQQQQEQQQPAGVDVGGGEEEDVEDVGSGASGMEDGDSAEDDGGESGGSSSGSSGSDMDEVAEAQGAWINNWAQQELGADLEQLQEMVVAGQGLPFDQMDEGSSSSEEEEEEGEEDEEQGHFALGLDGDGEAGFGAGNGGGAAAAAAAAGPQAPPVQVSAVETLLRAVTRRNTRARNRLRVPLSRPVGANIALVKLISQENLMDQYGDPHSWPNIDMTHCGLVGRRVELPDGVVLAP</sequence>
<evidence type="ECO:0000313" key="3">
    <source>
        <dbReference type="EMBL" id="KAI3433413.1"/>
    </source>
</evidence>
<name>A0A9D4YYK4_CHLVU</name>
<reference evidence="3" key="2">
    <citation type="submission" date="2020-11" db="EMBL/GenBank/DDBJ databases">
        <authorList>
            <person name="Cecchin M."/>
            <person name="Marcolungo L."/>
            <person name="Rossato M."/>
            <person name="Girolomoni L."/>
            <person name="Cosentino E."/>
            <person name="Cuine S."/>
            <person name="Li-Beisson Y."/>
            <person name="Delledonne M."/>
            <person name="Ballottari M."/>
        </authorList>
    </citation>
    <scope>NUCLEOTIDE SEQUENCE</scope>
    <source>
        <strain evidence="3">211/11P</strain>
        <tissue evidence="3">Whole cell</tissue>
    </source>
</reference>
<evidence type="ECO:0000259" key="2">
    <source>
        <dbReference type="Pfam" id="PF00646"/>
    </source>
</evidence>
<dbReference type="Proteomes" id="UP001055712">
    <property type="component" value="Unassembled WGS sequence"/>
</dbReference>
<protein>
    <recommendedName>
        <fullName evidence="2">F-box domain-containing protein</fullName>
    </recommendedName>
</protein>
<dbReference type="EMBL" id="SIDB01000004">
    <property type="protein sequence ID" value="KAI3433413.1"/>
    <property type="molecule type" value="Genomic_DNA"/>
</dbReference>
<feature type="compositionally biased region" description="Low complexity" evidence="1">
    <location>
        <begin position="568"/>
        <end position="579"/>
    </location>
</feature>
<accession>A0A9D4YYK4</accession>
<feature type="compositionally biased region" description="Low complexity" evidence="1">
    <location>
        <begin position="408"/>
        <end position="419"/>
    </location>
</feature>
<dbReference type="InterPro" id="IPR001810">
    <property type="entry name" value="F-box_dom"/>
</dbReference>
<feature type="region of interest" description="Disordered" evidence="1">
    <location>
        <begin position="514"/>
        <end position="538"/>
    </location>
</feature>
<proteinExistence type="predicted"/>
<feature type="domain" description="F-box" evidence="2">
    <location>
        <begin position="18"/>
        <end position="55"/>
    </location>
</feature>
<feature type="compositionally biased region" description="Gly residues" evidence="1">
    <location>
        <begin position="697"/>
        <end position="708"/>
    </location>
</feature>
<dbReference type="OrthoDB" id="513144at2759"/>
<gene>
    <name evidence="3" type="ORF">D9Q98_003229</name>
</gene>
<comment type="caution">
    <text evidence="3">The sequence shown here is derived from an EMBL/GenBank/DDBJ whole genome shotgun (WGS) entry which is preliminary data.</text>
</comment>
<evidence type="ECO:0000256" key="1">
    <source>
        <dbReference type="SAM" id="MobiDB-lite"/>
    </source>
</evidence>
<feature type="compositionally biased region" description="Acidic residues" evidence="1">
    <location>
        <begin position="672"/>
        <end position="684"/>
    </location>
</feature>
<dbReference type="AlphaFoldDB" id="A0A9D4YYK4"/>
<feature type="region of interest" description="Disordered" evidence="1">
    <location>
        <begin position="396"/>
        <end position="419"/>
    </location>
</feature>
<reference evidence="3" key="1">
    <citation type="journal article" date="2019" name="Plant J.">
        <title>Chlorella vulgaris genome assembly and annotation reveals the molecular basis for metabolic acclimation to high light conditions.</title>
        <authorList>
            <person name="Cecchin M."/>
            <person name="Marcolungo L."/>
            <person name="Rossato M."/>
            <person name="Girolomoni L."/>
            <person name="Cosentino E."/>
            <person name="Cuine S."/>
            <person name="Li-Beisson Y."/>
            <person name="Delledonne M."/>
            <person name="Ballottari M."/>
        </authorList>
    </citation>
    <scope>NUCLEOTIDE SEQUENCE</scope>
    <source>
        <strain evidence="3">211/11P</strain>
    </source>
</reference>
<dbReference type="Pfam" id="PF00646">
    <property type="entry name" value="F-box"/>
    <property type="match status" value="1"/>
</dbReference>
<keyword evidence="4" id="KW-1185">Reference proteome</keyword>
<evidence type="ECO:0000313" key="4">
    <source>
        <dbReference type="Proteomes" id="UP001055712"/>
    </source>
</evidence>
<feature type="region of interest" description="Disordered" evidence="1">
    <location>
        <begin position="566"/>
        <end position="625"/>
    </location>
</feature>